<feature type="domain" description="FecR protein" evidence="2">
    <location>
        <begin position="188"/>
        <end position="280"/>
    </location>
</feature>
<protein>
    <submittedName>
        <fullName evidence="4">FecR domain-containing protein</fullName>
    </submittedName>
</protein>
<dbReference type="InterPro" id="IPR006860">
    <property type="entry name" value="FecR"/>
</dbReference>
<dbReference type="Pfam" id="PF16344">
    <property type="entry name" value="FecR_C"/>
    <property type="match status" value="1"/>
</dbReference>
<keyword evidence="1" id="KW-0472">Membrane</keyword>
<dbReference type="RefSeq" id="WP_236957890.1">
    <property type="nucleotide sequence ID" value="NZ_JAETXX010000001.1"/>
</dbReference>
<dbReference type="Gene3D" id="3.55.50.30">
    <property type="match status" value="1"/>
</dbReference>
<evidence type="ECO:0000259" key="2">
    <source>
        <dbReference type="Pfam" id="PF04773"/>
    </source>
</evidence>
<name>A0ABS9J0H7_9FLAO</name>
<evidence type="ECO:0000256" key="1">
    <source>
        <dbReference type="SAM" id="Phobius"/>
    </source>
</evidence>
<dbReference type="PANTHER" id="PTHR30273">
    <property type="entry name" value="PERIPLASMIC SIGNAL SENSOR AND SIGMA FACTOR ACTIVATOR FECR-RELATED"/>
    <property type="match status" value="1"/>
</dbReference>
<evidence type="ECO:0000313" key="4">
    <source>
        <dbReference type="EMBL" id="MCF8713932.1"/>
    </source>
</evidence>
<dbReference type="InterPro" id="IPR032508">
    <property type="entry name" value="FecR_C"/>
</dbReference>
<evidence type="ECO:0000259" key="3">
    <source>
        <dbReference type="Pfam" id="PF16344"/>
    </source>
</evidence>
<feature type="domain" description="Protein FecR C-terminal" evidence="3">
    <location>
        <begin position="327"/>
        <end position="393"/>
    </location>
</feature>
<sequence>MNINTDPYHIADLIYKSLIDSLSPEERLELDNWLENKHNLDLYTKILSRDGINSKRKIYALVDKRSAFLKLKNRIQVIDAKNTRKKRLVTFYKYAAVFLLLISSGYIIFTLNNNGIDSSVEVVETIKPGFEKATLVLGDGSTVSLEKDENRIIKSEDGVAQIENRDNILKYSNDDKKELGEVQYNTLYVPVGGIYKLELPDGSKVWVNSASSIKFPESFSVNKRIVELEGEAYFDIVKDPRRTFVVKTNLTEISVLGTSFNVSNYDNDTFFSTTLAEGKIKLVNTNDPENEVILSPGERAVLNNDGTQDIKVENVDVDVYTAWIKGKFYFERETLEDLFKKVGRWYNFNPVFLDEGLKQSLFTGAVSKENDLEYLLKMISKSSKIKYKITKNKNHESYTVEISKK</sequence>
<feature type="transmembrane region" description="Helical" evidence="1">
    <location>
        <begin position="91"/>
        <end position="109"/>
    </location>
</feature>
<dbReference type="Gene3D" id="2.60.120.1440">
    <property type="match status" value="1"/>
</dbReference>
<organism evidence="4 5">
    <name type="scientific">Joostella atrarenae</name>
    <dbReference type="NCBI Taxonomy" id="679257"/>
    <lineage>
        <taxon>Bacteria</taxon>
        <taxon>Pseudomonadati</taxon>
        <taxon>Bacteroidota</taxon>
        <taxon>Flavobacteriia</taxon>
        <taxon>Flavobacteriales</taxon>
        <taxon>Flavobacteriaceae</taxon>
        <taxon>Joostella</taxon>
    </lineage>
</organism>
<dbReference type="EMBL" id="JAETXX010000001">
    <property type="protein sequence ID" value="MCF8713932.1"/>
    <property type="molecule type" value="Genomic_DNA"/>
</dbReference>
<comment type="caution">
    <text evidence="4">The sequence shown here is derived from an EMBL/GenBank/DDBJ whole genome shotgun (WGS) entry which is preliminary data.</text>
</comment>
<dbReference type="InterPro" id="IPR012373">
    <property type="entry name" value="Ferrdict_sens_TM"/>
</dbReference>
<dbReference type="PANTHER" id="PTHR30273:SF2">
    <property type="entry name" value="PROTEIN FECR"/>
    <property type="match status" value="1"/>
</dbReference>
<gene>
    <name evidence="4" type="ORF">JM658_03745</name>
</gene>
<keyword evidence="1" id="KW-1133">Transmembrane helix</keyword>
<dbReference type="Proteomes" id="UP000829517">
    <property type="component" value="Unassembled WGS sequence"/>
</dbReference>
<keyword evidence="1" id="KW-0812">Transmembrane</keyword>
<keyword evidence="5" id="KW-1185">Reference proteome</keyword>
<evidence type="ECO:0000313" key="5">
    <source>
        <dbReference type="Proteomes" id="UP000829517"/>
    </source>
</evidence>
<accession>A0ABS9J0H7</accession>
<dbReference type="Pfam" id="PF04773">
    <property type="entry name" value="FecR"/>
    <property type="match status" value="1"/>
</dbReference>
<reference evidence="4 5" key="1">
    <citation type="submission" date="2021-01" db="EMBL/GenBank/DDBJ databases">
        <title>Genome sequencing of Joostella atrarenae M1-2 (= KCTC 23194).</title>
        <authorList>
            <person name="Zakaria M.R."/>
            <person name="Lam M.Q."/>
            <person name="Chong C.S."/>
        </authorList>
    </citation>
    <scope>NUCLEOTIDE SEQUENCE [LARGE SCALE GENOMIC DNA]</scope>
    <source>
        <strain evidence="4 5">M1-2</strain>
    </source>
</reference>
<proteinExistence type="predicted"/>